<protein>
    <submittedName>
        <fullName evidence="8">Permease of the major facilitator superfamily</fullName>
    </submittedName>
</protein>
<dbReference type="PANTHER" id="PTHR43791:SF18">
    <property type="entry name" value="NICOTINIC ACID TRANSPORTER TNA1, PUTATIVE (AFU_ORTHOLOGUE AFUA_3G03820)-RELATED"/>
    <property type="match status" value="1"/>
</dbReference>
<feature type="transmembrane region" description="Helical" evidence="7">
    <location>
        <begin position="287"/>
        <end position="306"/>
    </location>
</feature>
<evidence type="ECO:0000256" key="2">
    <source>
        <dbReference type="ARBA" id="ARBA00022448"/>
    </source>
</evidence>
<feature type="transmembrane region" description="Helical" evidence="7">
    <location>
        <begin position="377"/>
        <end position="398"/>
    </location>
</feature>
<keyword evidence="4 7" id="KW-1133">Transmembrane helix</keyword>
<evidence type="ECO:0000256" key="6">
    <source>
        <dbReference type="SAM" id="MobiDB-lite"/>
    </source>
</evidence>
<accession>A0ABY6S7Y6</accession>
<feature type="transmembrane region" description="Helical" evidence="7">
    <location>
        <begin position="345"/>
        <end position="365"/>
    </location>
</feature>
<evidence type="ECO:0000256" key="5">
    <source>
        <dbReference type="ARBA" id="ARBA00023136"/>
    </source>
</evidence>
<comment type="subcellular location">
    <subcellularLocation>
        <location evidence="1">Membrane</location>
        <topology evidence="1">Multi-pass membrane protein</topology>
    </subcellularLocation>
</comment>
<dbReference type="SUPFAM" id="SSF103473">
    <property type="entry name" value="MFS general substrate transporter"/>
    <property type="match status" value="1"/>
</dbReference>
<dbReference type="Pfam" id="PF07690">
    <property type="entry name" value="MFS_1"/>
    <property type="match status" value="1"/>
</dbReference>
<feature type="transmembrane region" description="Helical" evidence="7">
    <location>
        <begin position="115"/>
        <end position="135"/>
    </location>
</feature>
<sequence>MNVPGAALSEKHDGGSQSEEAERSEIERTGESFAHLNEKAILRKMDIRLIPMLALLYLLSFLDRGNIGNAKIEGLQEDLGLTDDQYNWCLTAFFFTYAAFEVPSNLMLKKIRPSIWLPAIMVAWGVVMTLMGIVHNFTGLLTARIFLGVTEAGLFPGVAYYLTNWYKREEMQLRQAMFFSAASIAGAFSGLLAFAIGKMDGVGGLHGWQWIFILEARGTITLWWPRPMISSGNMSDRRFWIGRFGSTSLSTGGFTAQLMTVPIYITAAILAVIVAYFSDRVGRRSPFIIVPLLIMVVGFSMCIASGNPRVVYGGVFIAACAIYPAFPGVIAWLSNNLAGSLKRSVGMAVQIGVGNLGGAMASNFYRAKDAPRYRLGHGLELGFIGAGIVASLILLVGYSSANKKRVKKIEDGDLGRYTQEELSEKGDKAITFRYVY</sequence>
<gene>
    <name evidence="8" type="ORF">PODCO_310840</name>
</gene>
<organism evidence="8 9">
    <name type="scientific">Podospora comata</name>
    <dbReference type="NCBI Taxonomy" id="48703"/>
    <lineage>
        <taxon>Eukaryota</taxon>
        <taxon>Fungi</taxon>
        <taxon>Dikarya</taxon>
        <taxon>Ascomycota</taxon>
        <taxon>Pezizomycotina</taxon>
        <taxon>Sordariomycetes</taxon>
        <taxon>Sordariomycetidae</taxon>
        <taxon>Sordariales</taxon>
        <taxon>Podosporaceae</taxon>
        <taxon>Podospora</taxon>
    </lineage>
</organism>
<evidence type="ECO:0000256" key="1">
    <source>
        <dbReference type="ARBA" id="ARBA00004141"/>
    </source>
</evidence>
<keyword evidence="5 7" id="KW-0472">Membrane</keyword>
<name>A0ABY6S7Y6_PODCO</name>
<dbReference type="EMBL" id="LR026966">
    <property type="protein sequence ID" value="VBB78581.1"/>
    <property type="molecule type" value="Genomic_DNA"/>
</dbReference>
<keyword evidence="2" id="KW-0813">Transport</keyword>
<keyword evidence="3 7" id="KW-0812">Transmembrane</keyword>
<evidence type="ECO:0000256" key="4">
    <source>
        <dbReference type="ARBA" id="ARBA00022989"/>
    </source>
</evidence>
<keyword evidence="9" id="KW-1185">Reference proteome</keyword>
<feature type="compositionally biased region" description="Basic and acidic residues" evidence="6">
    <location>
        <begin position="9"/>
        <end position="28"/>
    </location>
</feature>
<feature type="transmembrane region" description="Helical" evidence="7">
    <location>
        <begin position="312"/>
        <end position="333"/>
    </location>
</feature>
<evidence type="ECO:0000256" key="7">
    <source>
        <dbReference type="SAM" id="Phobius"/>
    </source>
</evidence>
<dbReference type="Proteomes" id="UP000280685">
    <property type="component" value="Chromosome 3"/>
</dbReference>
<evidence type="ECO:0000313" key="9">
    <source>
        <dbReference type="Proteomes" id="UP000280685"/>
    </source>
</evidence>
<feature type="transmembrane region" description="Helical" evidence="7">
    <location>
        <begin position="175"/>
        <end position="196"/>
    </location>
</feature>
<evidence type="ECO:0000313" key="8">
    <source>
        <dbReference type="EMBL" id="VBB78581.1"/>
    </source>
</evidence>
<feature type="transmembrane region" description="Helical" evidence="7">
    <location>
        <begin position="141"/>
        <end position="163"/>
    </location>
</feature>
<reference evidence="8" key="1">
    <citation type="submission" date="2018-02" db="EMBL/GenBank/DDBJ databases">
        <authorList>
            <person name="Silar P."/>
        </authorList>
    </citation>
    <scope>NUCLEOTIDE SEQUENCE [LARGE SCALE GENOMIC DNA]</scope>
    <source>
        <strain evidence="8">T</strain>
    </source>
</reference>
<dbReference type="Gene3D" id="1.20.1250.20">
    <property type="entry name" value="MFS general substrate transporter like domains"/>
    <property type="match status" value="2"/>
</dbReference>
<dbReference type="PANTHER" id="PTHR43791">
    <property type="entry name" value="PERMEASE-RELATED"/>
    <property type="match status" value="1"/>
</dbReference>
<dbReference type="InterPro" id="IPR036259">
    <property type="entry name" value="MFS_trans_sf"/>
</dbReference>
<dbReference type="InterPro" id="IPR011701">
    <property type="entry name" value="MFS"/>
</dbReference>
<evidence type="ECO:0000256" key="3">
    <source>
        <dbReference type="ARBA" id="ARBA00022692"/>
    </source>
</evidence>
<feature type="region of interest" description="Disordered" evidence="6">
    <location>
        <begin position="1"/>
        <end position="28"/>
    </location>
</feature>
<proteinExistence type="predicted"/>
<feature type="transmembrane region" description="Helical" evidence="7">
    <location>
        <begin position="254"/>
        <end position="275"/>
    </location>
</feature>